<comment type="similarity">
    <text evidence="1 4">Belongs to the short-chain dehydrogenases/reductases (SDR) family.</text>
</comment>
<dbReference type="PANTHER" id="PTHR44196:SF1">
    <property type="entry name" value="DEHYDROGENASE_REDUCTASE SDR FAMILY MEMBER 7B"/>
    <property type="match status" value="1"/>
</dbReference>
<sequence length="306" mass="33894">MGNNPSVLRIFWTKFSADSVIIITGASMGIGKELAVRYAARGSSLVLFSRNLTALETVAKECQKTAEKNSKTCEVLCVAGDVTREEDCARMVERAVERFGRIDLLVLNAGITAHHPFSADADMRTFKKLLDVNFLGCVYCTKAAFPWLVDPDKRGEGGRKGKGKREKGQILVISSMGGELGAPLRTAYCASKFALTGFFEALRMEKGDKVDITIVCPPAVKTDFRKNAIGYSEEEEAERRRQHPEFFRKGNQDKRMAVEAAVDTIMLAADKRARKVMFPLRAYVAVYVRPFIPDLIDPLLISASKL</sequence>
<reference evidence="5" key="1">
    <citation type="submission" date="2014-11" db="EMBL/GenBank/DDBJ databases">
        <authorList>
            <person name="Otto D Thomas"/>
            <person name="Naeem Raeece"/>
        </authorList>
    </citation>
    <scope>NUCLEOTIDE SEQUENCE</scope>
</reference>
<dbReference type="EMBL" id="CDMZ01003364">
    <property type="protein sequence ID" value="CEM46089.1"/>
    <property type="molecule type" value="Genomic_DNA"/>
</dbReference>
<dbReference type="NCBIfam" id="NF004825">
    <property type="entry name" value="PRK06181.1"/>
    <property type="match status" value="1"/>
</dbReference>
<evidence type="ECO:0000256" key="3">
    <source>
        <dbReference type="ARBA" id="ARBA00037096"/>
    </source>
</evidence>
<dbReference type="AlphaFoldDB" id="A0A0G4HPJ3"/>
<dbReference type="SUPFAM" id="SSF51735">
    <property type="entry name" value="NAD(P)-binding Rossmann-fold domains"/>
    <property type="match status" value="1"/>
</dbReference>
<protein>
    <submittedName>
        <fullName evidence="5">Uncharacterized protein</fullName>
    </submittedName>
</protein>
<evidence type="ECO:0000256" key="2">
    <source>
        <dbReference type="ARBA" id="ARBA00023002"/>
    </source>
</evidence>
<proteinExistence type="inferred from homology"/>
<dbReference type="InterPro" id="IPR002347">
    <property type="entry name" value="SDR_fam"/>
</dbReference>
<organism evidence="5">
    <name type="scientific">Chromera velia CCMP2878</name>
    <dbReference type="NCBI Taxonomy" id="1169474"/>
    <lineage>
        <taxon>Eukaryota</taxon>
        <taxon>Sar</taxon>
        <taxon>Alveolata</taxon>
        <taxon>Colpodellida</taxon>
        <taxon>Chromeraceae</taxon>
        <taxon>Chromera</taxon>
    </lineage>
</organism>
<dbReference type="GO" id="GO:0016020">
    <property type="term" value="C:membrane"/>
    <property type="evidence" value="ECO:0007669"/>
    <property type="project" value="TreeGrafter"/>
</dbReference>
<dbReference type="PRINTS" id="PR00080">
    <property type="entry name" value="SDRFAMILY"/>
</dbReference>
<dbReference type="PROSITE" id="PS00061">
    <property type="entry name" value="ADH_SHORT"/>
    <property type="match status" value="1"/>
</dbReference>
<accession>A0A0G4HPJ3</accession>
<evidence type="ECO:0000313" key="5">
    <source>
        <dbReference type="EMBL" id="CEM46089.1"/>
    </source>
</evidence>
<dbReference type="GO" id="GO:0016491">
    <property type="term" value="F:oxidoreductase activity"/>
    <property type="evidence" value="ECO:0007669"/>
    <property type="project" value="UniProtKB-KW"/>
</dbReference>
<dbReference type="Gene3D" id="3.40.50.720">
    <property type="entry name" value="NAD(P)-binding Rossmann-like Domain"/>
    <property type="match status" value="1"/>
</dbReference>
<dbReference type="VEuPathDB" id="CryptoDB:Cvel_7760"/>
<gene>
    <name evidence="5" type="ORF">Cvel_7760</name>
</gene>
<evidence type="ECO:0000256" key="1">
    <source>
        <dbReference type="ARBA" id="ARBA00006484"/>
    </source>
</evidence>
<evidence type="ECO:0000256" key="4">
    <source>
        <dbReference type="RuleBase" id="RU000363"/>
    </source>
</evidence>
<dbReference type="Pfam" id="PF00106">
    <property type="entry name" value="adh_short"/>
    <property type="match status" value="1"/>
</dbReference>
<dbReference type="PRINTS" id="PR00081">
    <property type="entry name" value="GDHRDH"/>
</dbReference>
<keyword evidence="2" id="KW-0560">Oxidoreductase</keyword>
<dbReference type="InterPro" id="IPR020904">
    <property type="entry name" value="Sc_DH/Rdtase_CS"/>
</dbReference>
<name>A0A0G4HPJ3_9ALVE</name>
<dbReference type="PhylomeDB" id="A0A0G4HPJ3"/>
<comment type="function">
    <text evidence="3">Putative oxidoreductase.</text>
</comment>
<dbReference type="PANTHER" id="PTHR44196">
    <property type="entry name" value="DEHYDROGENASE/REDUCTASE SDR FAMILY MEMBER 7B"/>
    <property type="match status" value="1"/>
</dbReference>
<dbReference type="InterPro" id="IPR036291">
    <property type="entry name" value="NAD(P)-bd_dom_sf"/>
</dbReference>